<name>X1DP54_9ZZZZ</name>
<reference evidence="6" key="1">
    <citation type="journal article" date="2014" name="Front. Microbiol.">
        <title>High frequency of phylogenetically diverse reductive dehalogenase-homologous genes in deep subseafloor sedimentary metagenomes.</title>
        <authorList>
            <person name="Kawai M."/>
            <person name="Futagami T."/>
            <person name="Toyoda A."/>
            <person name="Takaki Y."/>
            <person name="Nishi S."/>
            <person name="Hori S."/>
            <person name="Arai W."/>
            <person name="Tsubouchi T."/>
            <person name="Morono Y."/>
            <person name="Uchiyama I."/>
            <person name="Ito T."/>
            <person name="Fujiyama A."/>
            <person name="Inagaki F."/>
            <person name="Takami H."/>
        </authorList>
    </citation>
    <scope>NUCLEOTIDE SEQUENCE</scope>
    <source>
        <strain evidence="6">Expedition CK06-06</strain>
    </source>
</reference>
<dbReference type="GO" id="GO:0008740">
    <property type="term" value="F:L-rhamnose isomerase activity"/>
    <property type="evidence" value="ECO:0007669"/>
    <property type="project" value="InterPro"/>
</dbReference>
<evidence type="ECO:0000256" key="4">
    <source>
        <dbReference type="ARBA" id="ARBA00023235"/>
    </source>
</evidence>
<proteinExistence type="predicted"/>
<sequence>MIQWRANFRPYFGLTPYDNVGSFEFYLSYAVKNELAITLDTRYLHPTEFVSDKISAVIPYLNDKVLHLSRGIGWDSDLNDELIAIMAEIVRADAIDKVHIDTDFFDGSINRVGALAIGARAVSEAFLYE</sequence>
<dbReference type="Pfam" id="PF06134">
    <property type="entry name" value="RhaA"/>
    <property type="match status" value="1"/>
</dbReference>
<keyword evidence="2" id="KW-0479">Metal-binding</keyword>
<evidence type="ECO:0000256" key="1">
    <source>
        <dbReference type="ARBA" id="ARBA00022490"/>
    </source>
</evidence>
<dbReference type="PANTHER" id="PTHR30268">
    <property type="entry name" value="L-RHAMNOSE ISOMERASE"/>
    <property type="match status" value="1"/>
</dbReference>
<dbReference type="InterPro" id="IPR050337">
    <property type="entry name" value="L-rhamnose_isomerase"/>
</dbReference>
<keyword evidence="4" id="KW-0413">Isomerase</keyword>
<dbReference type="Gene3D" id="3.20.20.150">
    <property type="entry name" value="Divalent-metal-dependent TIM barrel enzymes"/>
    <property type="match status" value="1"/>
</dbReference>
<dbReference type="GO" id="GO:0019301">
    <property type="term" value="P:rhamnose catabolic process"/>
    <property type="evidence" value="ECO:0007669"/>
    <property type="project" value="TreeGrafter"/>
</dbReference>
<dbReference type="InterPro" id="IPR036237">
    <property type="entry name" value="Xyl_isomerase-like_sf"/>
</dbReference>
<dbReference type="GO" id="GO:0019324">
    <property type="term" value="P:L-lyxose metabolic process"/>
    <property type="evidence" value="ECO:0007669"/>
    <property type="project" value="TreeGrafter"/>
</dbReference>
<keyword evidence="3" id="KW-0464">Manganese</keyword>
<keyword evidence="1" id="KW-0963">Cytoplasm</keyword>
<protein>
    <submittedName>
        <fullName evidence="6">Uncharacterized protein</fullName>
    </submittedName>
</protein>
<comment type="caution">
    <text evidence="6">The sequence shown here is derived from an EMBL/GenBank/DDBJ whole genome shotgun (WGS) entry which is preliminary data.</text>
</comment>
<dbReference type="GO" id="GO:0030145">
    <property type="term" value="F:manganese ion binding"/>
    <property type="evidence" value="ECO:0007669"/>
    <property type="project" value="InterPro"/>
</dbReference>
<dbReference type="PANTHER" id="PTHR30268:SF0">
    <property type="entry name" value="L-RHAMNOSE ISOMERASE"/>
    <property type="match status" value="1"/>
</dbReference>
<accession>X1DP54</accession>
<dbReference type="SUPFAM" id="SSF51658">
    <property type="entry name" value="Xylose isomerase-like"/>
    <property type="match status" value="1"/>
</dbReference>
<evidence type="ECO:0000256" key="2">
    <source>
        <dbReference type="ARBA" id="ARBA00022723"/>
    </source>
</evidence>
<evidence type="ECO:0000313" key="6">
    <source>
        <dbReference type="EMBL" id="GAH06779.1"/>
    </source>
</evidence>
<gene>
    <name evidence="6" type="ORF">S01H4_59194</name>
</gene>
<evidence type="ECO:0000256" key="3">
    <source>
        <dbReference type="ARBA" id="ARBA00023211"/>
    </source>
</evidence>
<dbReference type="InterPro" id="IPR009308">
    <property type="entry name" value="Rhamnose_isomerase"/>
</dbReference>
<dbReference type="EMBL" id="BART01034680">
    <property type="protein sequence ID" value="GAH06779.1"/>
    <property type="molecule type" value="Genomic_DNA"/>
</dbReference>
<feature type="non-terminal residue" evidence="6">
    <location>
        <position position="129"/>
    </location>
</feature>
<keyword evidence="5" id="KW-0684">Rhamnose metabolism</keyword>
<evidence type="ECO:0000256" key="5">
    <source>
        <dbReference type="ARBA" id="ARBA00023308"/>
    </source>
</evidence>
<organism evidence="6">
    <name type="scientific">marine sediment metagenome</name>
    <dbReference type="NCBI Taxonomy" id="412755"/>
    <lineage>
        <taxon>unclassified sequences</taxon>
        <taxon>metagenomes</taxon>
        <taxon>ecological metagenomes</taxon>
    </lineage>
</organism>
<dbReference type="AlphaFoldDB" id="X1DP54"/>